<proteinExistence type="predicted"/>
<name>A0ABP8C046_9ACTN</name>
<evidence type="ECO:0000256" key="1">
    <source>
        <dbReference type="SAM" id="MobiDB-lite"/>
    </source>
</evidence>
<evidence type="ECO:0000256" key="2">
    <source>
        <dbReference type="SAM" id="Phobius"/>
    </source>
</evidence>
<feature type="transmembrane region" description="Helical" evidence="2">
    <location>
        <begin position="16"/>
        <end position="35"/>
    </location>
</feature>
<evidence type="ECO:0000313" key="4">
    <source>
        <dbReference type="Proteomes" id="UP001501710"/>
    </source>
</evidence>
<protein>
    <submittedName>
        <fullName evidence="3">Uncharacterized protein</fullName>
    </submittedName>
</protein>
<keyword evidence="2" id="KW-1133">Transmembrane helix</keyword>
<reference evidence="4" key="1">
    <citation type="journal article" date="2019" name="Int. J. Syst. Evol. Microbiol.">
        <title>The Global Catalogue of Microorganisms (GCM) 10K type strain sequencing project: providing services to taxonomists for standard genome sequencing and annotation.</title>
        <authorList>
            <consortium name="The Broad Institute Genomics Platform"/>
            <consortium name="The Broad Institute Genome Sequencing Center for Infectious Disease"/>
            <person name="Wu L."/>
            <person name="Ma J."/>
        </authorList>
    </citation>
    <scope>NUCLEOTIDE SEQUENCE [LARGE SCALE GENOMIC DNA]</scope>
    <source>
        <strain evidence="4">JCM 17440</strain>
    </source>
</reference>
<feature type="region of interest" description="Disordered" evidence="1">
    <location>
        <begin position="50"/>
        <end position="72"/>
    </location>
</feature>
<evidence type="ECO:0000313" key="3">
    <source>
        <dbReference type="EMBL" id="GAA4231312.1"/>
    </source>
</evidence>
<keyword evidence="2" id="KW-0812">Transmembrane</keyword>
<dbReference type="EMBL" id="BAABAS010000006">
    <property type="protein sequence ID" value="GAA4231312.1"/>
    <property type="molecule type" value="Genomic_DNA"/>
</dbReference>
<organism evidence="3 4">
    <name type="scientific">Actinomadura meridiana</name>
    <dbReference type="NCBI Taxonomy" id="559626"/>
    <lineage>
        <taxon>Bacteria</taxon>
        <taxon>Bacillati</taxon>
        <taxon>Actinomycetota</taxon>
        <taxon>Actinomycetes</taxon>
        <taxon>Streptosporangiales</taxon>
        <taxon>Thermomonosporaceae</taxon>
        <taxon>Actinomadura</taxon>
    </lineage>
</organism>
<keyword evidence="2" id="KW-0472">Membrane</keyword>
<comment type="caution">
    <text evidence="3">The sequence shown here is derived from an EMBL/GenBank/DDBJ whole genome shotgun (WGS) entry which is preliminary data.</text>
</comment>
<feature type="compositionally biased region" description="Basic and acidic residues" evidence="1">
    <location>
        <begin position="60"/>
        <end position="72"/>
    </location>
</feature>
<dbReference type="Proteomes" id="UP001501710">
    <property type="component" value="Unassembled WGS sequence"/>
</dbReference>
<sequence length="72" mass="7539">MAVALGCVQHWAPESTALLVAVKVAGFTVPAVIAARYPEIARRRHLAQLDSTAGSTAEAAKGEAPEKNLRPC</sequence>
<keyword evidence="4" id="KW-1185">Reference proteome</keyword>
<dbReference type="RefSeq" id="WP_344895707.1">
    <property type="nucleotide sequence ID" value="NZ_BAABAS010000006.1"/>
</dbReference>
<accession>A0ABP8C046</accession>
<gene>
    <name evidence="3" type="ORF">GCM10022254_28140</name>
</gene>